<feature type="compositionally biased region" description="Basic and acidic residues" evidence="3">
    <location>
        <begin position="987"/>
        <end position="1005"/>
    </location>
</feature>
<feature type="compositionally biased region" description="Acidic residues" evidence="3">
    <location>
        <begin position="1366"/>
        <end position="1380"/>
    </location>
</feature>
<name>A0A8C7Q3I7_ONCMY</name>
<dbReference type="FunFam" id="2.120.10.80:FF:000003">
    <property type="entry name" value="Ectoderm-neural cortex protein 1"/>
    <property type="match status" value="1"/>
</dbReference>
<dbReference type="SUPFAM" id="SSF54695">
    <property type="entry name" value="POZ domain"/>
    <property type="match status" value="1"/>
</dbReference>
<evidence type="ECO:0000259" key="4">
    <source>
        <dbReference type="PROSITE" id="PS50097"/>
    </source>
</evidence>
<dbReference type="InterPro" id="IPR011333">
    <property type="entry name" value="SKP1/BTB/POZ_sf"/>
</dbReference>
<dbReference type="InterPro" id="IPR029625">
    <property type="entry name" value="FAM169"/>
</dbReference>
<dbReference type="Ensembl" id="ENSOMYT00000034497.2">
    <property type="protein sequence ID" value="ENSOMYP00000031640.2"/>
    <property type="gene ID" value="ENSOMYG00000014793.2"/>
</dbReference>
<dbReference type="Pfam" id="PF07707">
    <property type="entry name" value="BACK"/>
    <property type="match status" value="1"/>
</dbReference>
<feature type="compositionally biased region" description="Acidic residues" evidence="3">
    <location>
        <begin position="627"/>
        <end position="642"/>
    </location>
</feature>
<dbReference type="PROSITE" id="PS50097">
    <property type="entry name" value="BTB"/>
    <property type="match status" value="1"/>
</dbReference>
<reference evidence="5" key="2">
    <citation type="submission" date="2025-08" db="UniProtKB">
        <authorList>
            <consortium name="Ensembl"/>
        </authorList>
    </citation>
    <scope>IDENTIFICATION</scope>
</reference>
<feature type="compositionally biased region" description="Basic and acidic residues" evidence="3">
    <location>
        <begin position="1344"/>
        <end position="1357"/>
    </location>
</feature>
<feature type="compositionally biased region" description="Acidic residues" evidence="3">
    <location>
        <begin position="1420"/>
        <end position="1453"/>
    </location>
</feature>
<feature type="compositionally biased region" description="Acidic residues" evidence="3">
    <location>
        <begin position="1132"/>
        <end position="1161"/>
    </location>
</feature>
<feature type="compositionally biased region" description="Basic and acidic residues" evidence="3">
    <location>
        <begin position="1103"/>
        <end position="1112"/>
    </location>
</feature>
<sequence>MEFPVDGLVSVSQEILERSAQDYMNSLLHSPLDSPQHLTLANNTQVPIGLSNVGFVPLYGDNMRQKVLALFSQQDQFTAVGLYLLDQWWSLENILKTANSAKDGAVEVESIGERIVLYVLNRVVYRAKEISSGELPFLCHGENDYAKILWKDGQAVGFYSVKPSGSLCSSFVTQCYHIPVMDSIFVRKCHRGNGLGLQMLENFVDSFKEEYLGLRYPLSKAMYKVCGKYLSLYPAHRDLLWEVESVGGPSQRTNIANKIQAMAMSTLSKNLSFTEHSVVNRDVVENKVVMEEVTSHLQEQEAMEYTVEIVEEVTLVRVPKENEEMPVTTRGRSSGLKRKKILEESKSEKVLRIEDIEAEVETPKEKPVAEHQQENKDEVVAESDKEELAEDVIDTAMGDTAVEPELGEEIGETVTTRTLQIQKAAVLLVDLKETLQPQVEVENVASEIEVEEEEAPKEVSETDEETAEEPTEEKKRSLTKPFEEEEETVKEEQPAVEKPVEEETVKEEQPAVEKPVEEEIVKEEQPAVEKPAEVKEKISPPEKEVVAPVVETRVLRRGIKSVPFTPTPKRKYTRRVKQPVEEEEEEEVAEEEVEAAVVEAKVLRRGRRSAPPAHATPKCKFTPTVVEAEEAEKTDETTEEEVDNKVQEKAVEAEKATTTTTTSEEEEKATTTTTSQEEEEVESFEEVVEVPPVVETRAKRSRTKTVIAVTPKRKSLRSKYSVDYKEQDAEEEETGNESTVEEGEDNVVAEEVSVVEEEEGFPVAEVAVVKETEKQPEEHKSEKVIRIEDIEAVVETPKEKPVAEHQQENKDEVVAEYDKKELAEDVVHTATEDTAVEPELREEIGETVAKQTLKLQTAIVVLVDLKKTLQPQVEVENVAPEIEVEEEAPKKVSGTDEDEKETAKEPSKEEKKRRGRPRSTHLRTPVEAEEETVKEEQPAVEKPVEGKEKISPPDEEDAGPVVETRVLRRGRISVPATPTPKRKYTRRDKQHEEEEKEPAVEEKAPVVETRVLGRGRKSVPATLTLTRKYTQTGKQPKEEKEGEEEPAEEEDDAPVVETIVLKSERGRFSALAHPRHKSTQACKEPGEEEEKEGELAKSVQEALEEKIEKAVDEAAAATVESVGEEKGAEEARTEEEEKVEEEKEAETEAAAETVPVEDESVAEEKVVEGETIQEEEKVEEEKEITETITTQTLKLQKATAVLVDLKKTVASEIEEEEEAPKELSGMDEDEEETAKEPSKEGKKRGCPRSTHLTKPVEVEEETVNEEQPAVEKPAEEKEKISPPEEEEAGEEDELAPVVEAKVLRRERTSASPPAPATPRCKSTPTVVEAEAAEKTDETTEEEVDNKVQEKAVEEEKATTTTTTTSQEEEEVVAESLEEVVEVPPVVETRAKRSRTKTVTAATPKRKSLRSKSSVDYKEQDAEEEETGNEPTVEEGEDNVEAEEASVVEEEEKEEGFPVAEVAVVKETEKQPEEHKSEKVIRIEGETPKEKAVAEHQQQNKEEEEELAEDPMKMSVCAHENRKSCLSSASMNIFLFHKSSYADSVLTHLNALRQQQLFTDVLLHAGRRSFPCHRAVLAACSRYFQAMFSGGLRESQASEVDFRDSIHPEVLELLLDYAYTSRVVINEENAESLLEAGDMLEFQDIRDACAEFLERNLATSNCLGMLLLSDAHQCTKLSELSWSMCLSNFPTICKTEDFLQLPKDMVVTLLSHEELETEDERLVYEAALNWVNYDLERRHCHLPELLRTVRLALLPTIFLMENVSTEELINAQTKSKELVDEAIRYKLRILQNDGVVNSPLARPRKTSHALFLLGGQTFMCDKLYLVDQKAKEIIPKADIPSPRKEFSACAISCKVYVTGGRGSENGVSKDVWVYDTSREEWSKAAPMIIARFGHGSAELKNCLYVVGGHTAGTGCLPASPSGSLKQVEKYDPVANKWCMVAPLREGVSNAAVVSVKLKLFAFGGTSVTHDKLPKVQLYDPQENRWSVPASCPQPWRYTAAAVLNNQIFVMGGDTEFSACSAYKFNSDSYQWTKVADVTAKRMSCQAVASGNKLYVVGGYFGTQRCKTLDCYDPTLDAWNSITTVPYSLIPTAFVSTWKHLPD</sequence>
<evidence type="ECO:0000256" key="2">
    <source>
        <dbReference type="ARBA" id="ARBA00022737"/>
    </source>
</evidence>
<dbReference type="FunFam" id="1.25.40.420:FF:000001">
    <property type="entry name" value="Kelch-like family member 12"/>
    <property type="match status" value="1"/>
</dbReference>
<dbReference type="InterPro" id="IPR006652">
    <property type="entry name" value="Kelch_1"/>
</dbReference>
<feature type="compositionally biased region" description="Acidic residues" evidence="3">
    <location>
        <begin position="728"/>
        <end position="746"/>
    </location>
</feature>
<dbReference type="GeneTree" id="ENSGT00510000048902"/>
<organism evidence="5 6">
    <name type="scientific">Oncorhynchus mykiss</name>
    <name type="common">Rainbow trout</name>
    <name type="synonym">Salmo gairdneri</name>
    <dbReference type="NCBI Taxonomy" id="8022"/>
    <lineage>
        <taxon>Eukaryota</taxon>
        <taxon>Metazoa</taxon>
        <taxon>Chordata</taxon>
        <taxon>Craniata</taxon>
        <taxon>Vertebrata</taxon>
        <taxon>Euteleostomi</taxon>
        <taxon>Actinopterygii</taxon>
        <taxon>Neopterygii</taxon>
        <taxon>Teleostei</taxon>
        <taxon>Protacanthopterygii</taxon>
        <taxon>Salmoniformes</taxon>
        <taxon>Salmonidae</taxon>
        <taxon>Salmoninae</taxon>
        <taxon>Oncorhynchus</taxon>
    </lineage>
</organism>
<reference evidence="5" key="1">
    <citation type="submission" date="2020-07" db="EMBL/GenBank/DDBJ databases">
        <title>A long reads based de novo assembly of the rainbow trout Arlee double haploid line genome.</title>
        <authorList>
            <person name="Gao G."/>
            <person name="Palti Y."/>
        </authorList>
    </citation>
    <scope>NUCLEOTIDE SEQUENCE [LARGE SCALE GENOMIC DNA]</scope>
</reference>
<dbReference type="SMART" id="SM00225">
    <property type="entry name" value="BTB"/>
    <property type="match status" value="1"/>
</dbReference>
<feature type="compositionally biased region" description="Acidic residues" evidence="3">
    <location>
        <begin position="1171"/>
        <end position="1183"/>
    </location>
</feature>
<reference evidence="5" key="3">
    <citation type="submission" date="2025-09" db="UniProtKB">
        <authorList>
            <consortium name="Ensembl"/>
        </authorList>
    </citation>
    <scope>IDENTIFICATION</scope>
</reference>
<feature type="compositionally biased region" description="Basic and acidic residues" evidence="3">
    <location>
        <begin position="643"/>
        <end position="655"/>
    </location>
</feature>
<evidence type="ECO:0000256" key="1">
    <source>
        <dbReference type="ARBA" id="ARBA00022441"/>
    </source>
</evidence>
<dbReference type="Gene3D" id="3.30.710.10">
    <property type="entry name" value="Potassium Channel Kv1.1, Chain A"/>
    <property type="match status" value="1"/>
</dbReference>
<feature type="compositionally biased region" description="Basic residues" evidence="3">
    <location>
        <begin position="568"/>
        <end position="577"/>
    </location>
</feature>
<feature type="domain" description="BTB" evidence="4">
    <location>
        <begin position="1558"/>
        <end position="1626"/>
    </location>
</feature>
<feature type="region of interest" description="Disordered" evidence="3">
    <location>
        <begin position="447"/>
        <end position="536"/>
    </location>
</feature>
<keyword evidence="6" id="KW-1185">Reference proteome</keyword>
<feature type="compositionally biased region" description="Acidic residues" evidence="3">
    <location>
        <begin position="1212"/>
        <end position="1233"/>
    </location>
</feature>
<feature type="region of interest" description="Disordered" evidence="3">
    <location>
        <begin position="717"/>
        <end position="746"/>
    </location>
</feature>
<dbReference type="Pfam" id="PF01344">
    <property type="entry name" value="Kelch_1"/>
    <property type="match status" value="1"/>
</dbReference>
<feature type="region of interest" description="Disordered" evidence="3">
    <location>
        <begin position="361"/>
        <end position="384"/>
    </location>
</feature>
<dbReference type="SUPFAM" id="SSF55729">
    <property type="entry name" value="Acyl-CoA N-acyltransferases (Nat)"/>
    <property type="match status" value="1"/>
</dbReference>
<feature type="compositionally biased region" description="Basic and acidic residues" evidence="3">
    <location>
        <begin position="934"/>
        <end position="952"/>
    </location>
</feature>
<feature type="region of interest" description="Disordered" evidence="3">
    <location>
        <begin position="605"/>
        <end position="689"/>
    </location>
</feature>
<feature type="compositionally biased region" description="Basic and acidic residues" evidence="3">
    <location>
        <begin position="901"/>
        <end position="912"/>
    </location>
</feature>
<dbReference type="SUPFAM" id="SSF117281">
    <property type="entry name" value="Kelch motif"/>
    <property type="match status" value="1"/>
</dbReference>
<dbReference type="Pfam" id="PF24681">
    <property type="entry name" value="Kelch_KLHDC2_KLHL20_DRC7"/>
    <property type="match status" value="1"/>
</dbReference>
<feature type="region of interest" description="Disordered" evidence="3">
    <location>
        <begin position="1210"/>
        <end position="1455"/>
    </location>
</feature>
<dbReference type="InterPro" id="IPR047097">
    <property type="entry name" value="ENC1_BACK"/>
</dbReference>
<keyword evidence="1" id="KW-0880">Kelch repeat</keyword>
<feature type="compositionally biased region" description="Acidic residues" evidence="3">
    <location>
        <begin position="1283"/>
        <end position="1294"/>
    </location>
</feature>
<dbReference type="SMART" id="SM00875">
    <property type="entry name" value="BACK"/>
    <property type="match status" value="1"/>
</dbReference>
<proteinExistence type="predicted"/>
<protein>
    <recommendedName>
        <fullName evidence="4">BTB domain-containing protein</fullName>
    </recommendedName>
</protein>
<dbReference type="Pfam" id="PF00651">
    <property type="entry name" value="BTB"/>
    <property type="match status" value="1"/>
</dbReference>
<evidence type="ECO:0000313" key="6">
    <source>
        <dbReference type="Proteomes" id="UP000694395"/>
    </source>
</evidence>
<keyword evidence="2" id="KW-0677">Repeat</keyword>
<feature type="compositionally biased region" description="Acidic residues" evidence="3">
    <location>
        <begin position="1041"/>
        <end position="1054"/>
    </location>
</feature>
<dbReference type="InterPro" id="IPR000210">
    <property type="entry name" value="BTB/POZ_dom"/>
</dbReference>
<evidence type="ECO:0000256" key="3">
    <source>
        <dbReference type="SAM" id="MobiDB-lite"/>
    </source>
</evidence>
<dbReference type="InterPro" id="IPR011705">
    <property type="entry name" value="BACK"/>
</dbReference>
<feature type="compositionally biased region" description="Basic and acidic residues" evidence="3">
    <location>
        <begin position="490"/>
        <end position="536"/>
    </location>
</feature>
<dbReference type="InterPro" id="IPR015915">
    <property type="entry name" value="Kelch-typ_b-propeller"/>
</dbReference>
<dbReference type="Gene3D" id="1.25.40.420">
    <property type="match status" value="1"/>
</dbReference>
<feature type="compositionally biased region" description="Low complexity" evidence="3">
    <location>
        <begin position="1317"/>
        <end position="1329"/>
    </location>
</feature>
<dbReference type="PANTHER" id="PTHR22442">
    <property type="match status" value="1"/>
</dbReference>
<dbReference type="PANTHER" id="PTHR22442:SF3">
    <property type="entry name" value="SOLUBLE LAMIN-ASSOCIATED PROTEIN OF 75 KDA"/>
    <property type="match status" value="1"/>
</dbReference>
<feature type="compositionally biased region" description="Basic and acidic residues" evidence="3">
    <location>
        <begin position="361"/>
        <end position="383"/>
    </location>
</feature>
<dbReference type="Proteomes" id="UP000694395">
    <property type="component" value="Chromosome 11"/>
</dbReference>
<feature type="compositionally biased region" description="Acidic residues" evidence="3">
    <location>
        <begin position="676"/>
        <end position="688"/>
    </location>
</feature>
<feature type="compositionally biased region" description="Acidic residues" evidence="3">
    <location>
        <begin position="448"/>
        <end position="471"/>
    </location>
</feature>
<dbReference type="Gene3D" id="2.120.10.80">
    <property type="entry name" value="Kelch-type beta propeller"/>
    <property type="match status" value="2"/>
</dbReference>
<dbReference type="CDD" id="cd18515">
    <property type="entry name" value="BACK_KLHL37_ENC1"/>
    <property type="match status" value="1"/>
</dbReference>
<evidence type="ECO:0000313" key="5">
    <source>
        <dbReference type="Ensembl" id="ENSOMYP00000031640.2"/>
    </source>
</evidence>
<feature type="compositionally biased region" description="Acidic residues" evidence="3">
    <location>
        <begin position="581"/>
        <end position="592"/>
    </location>
</feature>
<feature type="compositionally biased region" description="Basic and acidic residues" evidence="3">
    <location>
        <begin position="1272"/>
        <end position="1282"/>
    </location>
</feature>
<dbReference type="FunFam" id="2.120.10.80:FF:000004">
    <property type="entry name" value="Ectoderm-neural cortex protein 1"/>
    <property type="match status" value="1"/>
</dbReference>
<dbReference type="SMART" id="SM00612">
    <property type="entry name" value="Kelch"/>
    <property type="match status" value="6"/>
</dbReference>
<accession>A0A8C7Q3I7</accession>
<feature type="region of interest" description="Disordered" evidence="3">
    <location>
        <begin position="870"/>
        <end position="1185"/>
    </location>
</feature>
<dbReference type="InterPro" id="IPR016181">
    <property type="entry name" value="Acyl_CoA_acyltransferase"/>
</dbReference>
<feature type="region of interest" description="Disordered" evidence="3">
    <location>
        <begin position="562"/>
        <end position="592"/>
    </location>
</feature>